<dbReference type="Gene3D" id="1.10.287.470">
    <property type="entry name" value="Helix hairpin bin"/>
    <property type="match status" value="2"/>
</dbReference>
<evidence type="ECO:0000259" key="4">
    <source>
        <dbReference type="Pfam" id="PF25954"/>
    </source>
</evidence>
<dbReference type="Gene3D" id="2.40.50.100">
    <property type="match status" value="1"/>
</dbReference>
<comment type="subcellular location">
    <subcellularLocation>
        <location evidence="1">Cell envelope</location>
    </subcellularLocation>
</comment>
<protein>
    <submittedName>
        <fullName evidence="5">Secretion protein HlyD</fullName>
    </submittedName>
</protein>
<dbReference type="Gene3D" id="2.40.30.170">
    <property type="match status" value="1"/>
</dbReference>
<reference evidence="5 6" key="1">
    <citation type="submission" date="2015-11" db="EMBL/GenBank/DDBJ databases">
        <title>A Two-component Flavoprotein Monooxygenase System MeaXY Responsible for para-Hydroxylation of 2-Methyl-6-ethylaniline and 2,6-Diethylaniline in Sphingobium baderi DE-13.</title>
        <authorList>
            <person name="Cheng M."/>
            <person name="Meng Q."/>
            <person name="Yang Y."/>
            <person name="Chu C."/>
            <person name="Yan X."/>
            <person name="He J."/>
            <person name="Li S."/>
        </authorList>
    </citation>
    <scope>NUCLEOTIDE SEQUENCE [LARGE SCALE GENOMIC DNA]</scope>
    <source>
        <strain evidence="5 6">DE-13</strain>
    </source>
</reference>
<dbReference type="KEGG" id="sbd:ATN00_00480"/>
<feature type="domain" description="Multidrug resistance protein MdtA-like barrel-sandwich hybrid" evidence="3">
    <location>
        <begin position="77"/>
        <end position="265"/>
    </location>
</feature>
<dbReference type="InterPro" id="IPR058625">
    <property type="entry name" value="MdtA-like_BSH"/>
</dbReference>
<dbReference type="GO" id="GO:0055085">
    <property type="term" value="P:transmembrane transport"/>
    <property type="evidence" value="ECO:0007669"/>
    <property type="project" value="InterPro"/>
</dbReference>
<organism evidence="5 6">
    <name type="scientific">Sphingobium baderi</name>
    <dbReference type="NCBI Taxonomy" id="1332080"/>
    <lineage>
        <taxon>Bacteria</taxon>
        <taxon>Pseudomonadati</taxon>
        <taxon>Pseudomonadota</taxon>
        <taxon>Alphaproteobacteria</taxon>
        <taxon>Sphingomonadales</taxon>
        <taxon>Sphingomonadaceae</taxon>
        <taxon>Sphingobium</taxon>
    </lineage>
</organism>
<evidence type="ECO:0000256" key="2">
    <source>
        <dbReference type="SAM" id="Coils"/>
    </source>
</evidence>
<accession>A0A0S3EUB2</accession>
<dbReference type="GO" id="GO:0030313">
    <property type="term" value="C:cell envelope"/>
    <property type="evidence" value="ECO:0007669"/>
    <property type="project" value="UniProtKB-SubCell"/>
</dbReference>
<dbReference type="OrthoDB" id="9811754at2"/>
<dbReference type="EMBL" id="CP013264">
    <property type="protein sequence ID" value="ALR19016.1"/>
    <property type="molecule type" value="Genomic_DNA"/>
</dbReference>
<evidence type="ECO:0000313" key="6">
    <source>
        <dbReference type="Proteomes" id="UP000056968"/>
    </source>
</evidence>
<name>A0A0S3EUB2_9SPHN</name>
<dbReference type="SUPFAM" id="SSF111369">
    <property type="entry name" value="HlyD-like secretion proteins"/>
    <property type="match status" value="2"/>
</dbReference>
<dbReference type="InterPro" id="IPR058792">
    <property type="entry name" value="Beta-barrel_RND_2"/>
</dbReference>
<feature type="domain" description="CusB-like beta-barrel" evidence="4">
    <location>
        <begin position="270"/>
        <end position="312"/>
    </location>
</feature>
<dbReference type="PANTHER" id="PTHR30386">
    <property type="entry name" value="MEMBRANE FUSION SUBUNIT OF EMRAB-TOLC MULTIDRUG EFFLUX PUMP"/>
    <property type="match status" value="1"/>
</dbReference>
<dbReference type="PANTHER" id="PTHR30386:SF19">
    <property type="entry name" value="MULTIDRUG EXPORT PROTEIN EMRA-RELATED"/>
    <property type="match status" value="1"/>
</dbReference>
<gene>
    <name evidence="5" type="ORF">ATN00_00480</name>
</gene>
<dbReference type="AlphaFoldDB" id="A0A0S3EUB2"/>
<proteinExistence type="predicted"/>
<feature type="coiled-coil region" evidence="2">
    <location>
        <begin position="137"/>
        <end position="164"/>
    </location>
</feature>
<sequence length="381" mass="40704">MLLSNLQELIVLDMSPDSQADGAFDTPQPERPSLKARLRRPLLIAAPVVLIVGGLIAYLSGGRYEETDNAYVQAGLVAITPNVSGHVIAVMVHENEVVKAGQVLFRIDPDHYQAALHAAHAQLADARSQVAARRADYASADAKIEAAQAQLDYATREAARQKDLLGQGISSQDQYEQAALAVKTARQAIAGARQDAAGIKAALSGQVDAPVTDQPSVRYAAANVNDAQLNLNYTTVKAPQDGIVTKVSQLQVGDYVAAGRPVFTLVGRHLWIEANFKESQLRYMRLGQGATVKLDAYPDYELKARISSFSPGTGNAFSLLPPENATGNWVKVVQRLPVELELANAPADLPLHAGLSALVTVDTGHRRHLFGSARATAAPSK</sequence>
<dbReference type="STRING" id="1332080.ATN00_00480"/>
<evidence type="ECO:0000259" key="3">
    <source>
        <dbReference type="Pfam" id="PF25917"/>
    </source>
</evidence>
<evidence type="ECO:0000313" key="5">
    <source>
        <dbReference type="EMBL" id="ALR19016.1"/>
    </source>
</evidence>
<dbReference type="Proteomes" id="UP000056968">
    <property type="component" value="Chromosome"/>
</dbReference>
<keyword evidence="2" id="KW-0175">Coiled coil</keyword>
<evidence type="ECO:0000256" key="1">
    <source>
        <dbReference type="ARBA" id="ARBA00004196"/>
    </source>
</evidence>
<keyword evidence="6" id="KW-1185">Reference proteome</keyword>
<dbReference type="Pfam" id="PF25917">
    <property type="entry name" value="BSH_RND"/>
    <property type="match status" value="1"/>
</dbReference>
<dbReference type="Pfam" id="PF25954">
    <property type="entry name" value="Beta-barrel_RND_2"/>
    <property type="match status" value="1"/>
</dbReference>
<dbReference type="InterPro" id="IPR050739">
    <property type="entry name" value="MFP"/>
</dbReference>